<evidence type="ECO:0000256" key="1">
    <source>
        <dbReference type="SAM" id="Phobius"/>
    </source>
</evidence>
<proteinExistence type="predicted"/>
<accession>A0A164ME32</accession>
<organism evidence="2 3">
    <name type="scientific">Bacillus cereus</name>
    <dbReference type="NCBI Taxonomy" id="1396"/>
    <lineage>
        <taxon>Bacteria</taxon>
        <taxon>Bacillati</taxon>
        <taxon>Bacillota</taxon>
        <taxon>Bacilli</taxon>
        <taxon>Bacillales</taxon>
        <taxon>Bacillaceae</taxon>
        <taxon>Bacillus</taxon>
        <taxon>Bacillus cereus group</taxon>
    </lineage>
</organism>
<keyword evidence="1" id="KW-1133">Transmembrane helix</keyword>
<gene>
    <name evidence="2" type="ORF">B4088_4246</name>
</gene>
<keyword evidence="1" id="KW-0472">Membrane</keyword>
<evidence type="ECO:0000313" key="2">
    <source>
        <dbReference type="EMBL" id="KZD58813.1"/>
    </source>
</evidence>
<feature type="transmembrane region" description="Helical" evidence="1">
    <location>
        <begin position="9"/>
        <end position="29"/>
    </location>
</feature>
<dbReference type="EMBL" id="LJKE01000080">
    <property type="protein sequence ID" value="KZD58813.1"/>
    <property type="molecule type" value="Genomic_DNA"/>
</dbReference>
<dbReference type="Proteomes" id="UP000076482">
    <property type="component" value="Unassembled WGS sequence"/>
</dbReference>
<name>A0A164ME32_BACCE</name>
<dbReference type="PATRIC" id="fig|1396.535.peg.508"/>
<comment type="caution">
    <text evidence="2">The sequence shown here is derived from an EMBL/GenBank/DDBJ whole genome shotgun (WGS) entry which is preliminary data.</text>
</comment>
<protein>
    <submittedName>
        <fullName evidence="2">Uncharacterized protein</fullName>
    </submittedName>
</protein>
<keyword evidence="1" id="KW-0812">Transmembrane</keyword>
<dbReference type="AlphaFoldDB" id="A0A164ME32"/>
<evidence type="ECO:0000313" key="3">
    <source>
        <dbReference type="Proteomes" id="UP000076482"/>
    </source>
</evidence>
<sequence>MRKQKTGTMYYLLCVYILWIIDSIVYITGNFISKGVLYLFKIKPLSLLKN</sequence>
<reference evidence="2 3" key="1">
    <citation type="submission" date="2015-09" db="EMBL/GenBank/DDBJ databases">
        <title>Bacillus cereus food isolates.</title>
        <authorList>
            <person name="Boekhorst J."/>
        </authorList>
    </citation>
    <scope>NUCLEOTIDE SEQUENCE [LARGE SCALE GENOMIC DNA]</scope>
    <source>
        <strain evidence="2 3">B4088</strain>
    </source>
</reference>